<organism evidence="8 9">
    <name type="scientific">Aspergillus puulaauensis</name>
    <dbReference type="NCBI Taxonomy" id="1220207"/>
    <lineage>
        <taxon>Eukaryota</taxon>
        <taxon>Fungi</taxon>
        <taxon>Dikarya</taxon>
        <taxon>Ascomycota</taxon>
        <taxon>Pezizomycotina</taxon>
        <taxon>Eurotiomycetes</taxon>
        <taxon>Eurotiomycetidae</taxon>
        <taxon>Eurotiales</taxon>
        <taxon>Aspergillaceae</taxon>
        <taxon>Aspergillus</taxon>
    </lineage>
</organism>
<dbReference type="PANTHER" id="PTHR46910">
    <property type="entry name" value="TRANSCRIPTION FACTOR PDR1"/>
    <property type="match status" value="1"/>
</dbReference>
<evidence type="ECO:0000313" key="9">
    <source>
        <dbReference type="Proteomes" id="UP000654913"/>
    </source>
</evidence>
<reference evidence="8" key="1">
    <citation type="submission" date="2021-01" db="EMBL/GenBank/DDBJ databases">
        <authorList>
            <consortium name="Aspergillus puulaauensis MK2 genome sequencing consortium"/>
            <person name="Kazuki M."/>
            <person name="Futagami T."/>
        </authorList>
    </citation>
    <scope>NUCLEOTIDE SEQUENCE</scope>
    <source>
        <strain evidence="8">MK2</strain>
    </source>
</reference>
<dbReference type="GO" id="GO:0006351">
    <property type="term" value="P:DNA-templated transcription"/>
    <property type="evidence" value="ECO:0007669"/>
    <property type="project" value="InterPro"/>
</dbReference>
<dbReference type="CDD" id="cd12148">
    <property type="entry name" value="fungal_TF_MHR"/>
    <property type="match status" value="1"/>
</dbReference>
<dbReference type="InterPro" id="IPR007219">
    <property type="entry name" value="XnlR_reg_dom"/>
</dbReference>
<dbReference type="CDD" id="cd00067">
    <property type="entry name" value="GAL4"/>
    <property type="match status" value="1"/>
</dbReference>
<dbReference type="GO" id="GO:0003677">
    <property type="term" value="F:DNA binding"/>
    <property type="evidence" value="ECO:0007669"/>
    <property type="project" value="UniProtKB-KW"/>
</dbReference>
<evidence type="ECO:0000256" key="2">
    <source>
        <dbReference type="ARBA" id="ARBA00023015"/>
    </source>
</evidence>
<evidence type="ECO:0000256" key="3">
    <source>
        <dbReference type="ARBA" id="ARBA00023125"/>
    </source>
</evidence>
<dbReference type="PROSITE" id="PS00463">
    <property type="entry name" value="ZN2_CY6_FUNGAL_1"/>
    <property type="match status" value="1"/>
</dbReference>
<dbReference type="RefSeq" id="XP_041560147.1">
    <property type="nucleotide sequence ID" value="XM_041694303.1"/>
</dbReference>
<evidence type="ECO:0000256" key="1">
    <source>
        <dbReference type="ARBA" id="ARBA00022723"/>
    </source>
</evidence>
<dbReference type="InterPro" id="IPR001138">
    <property type="entry name" value="Zn2Cys6_DnaBD"/>
</dbReference>
<feature type="region of interest" description="Disordered" evidence="6">
    <location>
        <begin position="1"/>
        <end position="20"/>
    </location>
</feature>
<proteinExistence type="predicted"/>
<reference evidence="8" key="2">
    <citation type="submission" date="2021-02" db="EMBL/GenBank/DDBJ databases">
        <title>Aspergillus puulaauensis MK2 genome sequence.</title>
        <authorList>
            <person name="Futagami T."/>
            <person name="Mori K."/>
            <person name="Kadooka C."/>
            <person name="Tanaka T."/>
        </authorList>
    </citation>
    <scope>NUCLEOTIDE SEQUENCE</scope>
    <source>
        <strain evidence="8">MK2</strain>
    </source>
</reference>
<keyword evidence="1" id="KW-0479">Metal-binding</keyword>
<dbReference type="PANTHER" id="PTHR46910:SF15">
    <property type="entry name" value="PRNA PROTEIN"/>
    <property type="match status" value="1"/>
</dbReference>
<dbReference type="InterPro" id="IPR036864">
    <property type="entry name" value="Zn2-C6_fun-type_DNA-bd_sf"/>
</dbReference>
<keyword evidence="2" id="KW-0805">Transcription regulation</keyword>
<evidence type="ECO:0000256" key="6">
    <source>
        <dbReference type="SAM" id="MobiDB-lite"/>
    </source>
</evidence>
<keyword evidence="4" id="KW-0804">Transcription</keyword>
<dbReference type="GeneID" id="64977958"/>
<dbReference type="KEGG" id="apuu:APUU_61009S"/>
<dbReference type="PROSITE" id="PS50048">
    <property type="entry name" value="ZN2_CY6_FUNGAL_2"/>
    <property type="match status" value="1"/>
</dbReference>
<keyword evidence="9" id="KW-1185">Reference proteome</keyword>
<dbReference type="Pfam" id="PF00172">
    <property type="entry name" value="Zn_clus"/>
    <property type="match status" value="1"/>
</dbReference>
<dbReference type="OrthoDB" id="3266505at2759"/>
<evidence type="ECO:0000256" key="4">
    <source>
        <dbReference type="ARBA" id="ARBA00023163"/>
    </source>
</evidence>
<feature type="compositionally biased region" description="Polar residues" evidence="6">
    <location>
        <begin position="1"/>
        <end position="12"/>
    </location>
</feature>
<dbReference type="InterPro" id="IPR050987">
    <property type="entry name" value="AtrR-like"/>
</dbReference>
<dbReference type="SMART" id="SM00906">
    <property type="entry name" value="Fungal_trans"/>
    <property type="match status" value="1"/>
</dbReference>
<dbReference type="Gene3D" id="4.10.240.10">
    <property type="entry name" value="Zn(2)-C6 fungal-type DNA-binding domain"/>
    <property type="match status" value="1"/>
</dbReference>
<dbReference type="SMART" id="SM00066">
    <property type="entry name" value="GAL4"/>
    <property type="match status" value="1"/>
</dbReference>
<keyword evidence="5" id="KW-0539">Nucleus</keyword>
<evidence type="ECO:0000259" key="7">
    <source>
        <dbReference type="PROSITE" id="PS50048"/>
    </source>
</evidence>
<dbReference type="Proteomes" id="UP000654913">
    <property type="component" value="Chromosome 6"/>
</dbReference>
<dbReference type="AlphaFoldDB" id="A0A7R7XUG6"/>
<evidence type="ECO:0000313" key="8">
    <source>
        <dbReference type="EMBL" id="BCS27961.1"/>
    </source>
</evidence>
<dbReference type="GO" id="GO:0000981">
    <property type="term" value="F:DNA-binding transcription factor activity, RNA polymerase II-specific"/>
    <property type="evidence" value="ECO:0007669"/>
    <property type="project" value="InterPro"/>
</dbReference>
<feature type="domain" description="Zn(2)-C6 fungal-type" evidence="7">
    <location>
        <begin position="23"/>
        <end position="52"/>
    </location>
</feature>
<name>A0A7R7XUG6_9EURO</name>
<sequence>METYERSTSNHTARPGRRRASLACDTCRRQKEKCEGGPPCWRCQRLGRPCTVRGSVLSRRYSAGVHSQENTSRVEGLERIVRHFLGNVSLDEENVGRIVARLGGASQGDAPNVDEPFDVQFVSRDIAHYSGEFSHWNFSQKLRRKIGQIERFRVKEYWRPTQLQSSIHLVSQAMNHLPPRPITEFLISMFFKYAAVNVFYMERSWIQERVERCYAASTEYTLSDIPWVCSLFAVLAVGTQVAHMEEGQEDNEDLNLCSEDSVGLSLYHIACRLVPDVLLVASHESVQAFLLLALYALPLSTGGLSYSYLGIAVKMAIQNGMHRKYVGECDPRIIETRNRVFWTACTLDKRISIFHGRPESIAKSDISTDLPSDAPSFSSPNYVNMMAYIKLSSWLGEVSETLTLLRNCPKRFISEYLDRLIELRTHLGQWWDSLPSTIECRDTTPESPLFRQNSHLKMTYLLIYVYMGRPFMFASDWTDSPVEEHVDSDPRVVLVQGCVKSALEILDTLQCLSTNTGLCRASYTEFSSCRAALLVILAERLNSRKLHRFQDELSRGMTMIRRMTGGSSSESEISYLQSLDAAIRQSSLAVNEAGRNGHTPQNEPSAYTQFKHWTNAMKQDTYPGGITDLELSSFSPLSFLNSEPRLGEGSEVQELLNTWPSDGFALDPNVFSPLQTG</sequence>
<dbReference type="GO" id="GO:0008270">
    <property type="term" value="F:zinc ion binding"/>
    <property type="evidence" value="ECO:0007669"/>
    <property type="project" value="InterPro"/>
</dbReference>
<evidence type="ECO:0000256" key="5">
    <source>
        <dbReference type="ARBA" id="ARBA00023242"/>
    </source>
</evidence>
<keyword evidence="3" id="KW-0238">DNA-binding</keyword>
<accession>A0A7R7XUG6</accession>
<dbReference type="EMBL" id="AP024448">
    <property type="protein sequence ID" value="BCS27961.1"/>
    <property type="molecule type" value="Genomic_DNA"/>
</dbReference>
<protein>
    <recommendedName>
        <fullName evidence="7">Zn(2)-C6 fungal-type domain-containing protein</fullName>
    </recommendedName>
</protein>
<gene>
    <name evidence="8" type="ORF">APUU_61009S</name>
</gene>
<dbReference type="Pfam" id="PF04082">
    <property type="entry name" value="Fungal_trans"/>
    <property type="match status" value="1"/>
</dbReference>
<dbReference type="SUPFAM" id="SSF57701">
    <property type="entry name" value="Zn2/Cys6 DNA-binding domain"/>
    <property type="match status" value="1"/>
</dbReference>